<dbReference type="Proteomes" id="UP001638806">
    <property type="component" value="Unassembled WGS sequence"/>
</dbReference>
<reference evidence="1" key="1">
    <citation type="submission" date="2024-12" db="EMBL/GenBank/DDBJ databases">
        <title>Comparative genomics and development of molecular markers within Purpureocillium lilacinum and among Purpureocillium species.</title>
        <authorList>
            <person name="Yeh Z.-Y."/>
            <person name="Ni N.-T."/>
            <person name="Lo P.-H."/>
            <person name="Mushyakhwo K."/>
            <person name="Lin C.-F."/>
            <person name="Nai Y.-S."/>
        </authorList>
    </citation>
    <scope>NUCLEOTIDE SEQUENCE</scope>
    <source>
        <strain evidence="1">NCHU-NPUST-175</strain>
    </source>
</reference>
<evidence type="ECO:0000313" key="1">
    <source>
        <dbReference type="EMBL" id="KAL3951842.1"/>
    </source>
</evidence>
<proteinExistence type="predicted"/>
<comment type="caution">
    <text evidence="1">The sequence shown here is derived from an EMBL/GenBank/DDBJ whole genome shotgun (WGS) entry which is preliminary data.</text>
</comment>
<evidence type="ECO:0000313" key="2">
    <source>
        <dbReference type="Proteomes" id="UP001638806"/>
    </source>
</evidence>
<organism evidence="1 2">
    <name type="scientific">Purpureocillium lilacinum</name>
    <name type="common">Paecilomyces lilacinus</name>
    <dbReference type="NCBI Taxonomy" id="33203"/>
    <lineage>
        <taxon>Eukaryota</taxon>
        <taxon>Fungi</taxon>
        <taxon>Dikarya</taxon>
        <taxon>Ascomycota</taxon>
        <taxon>Pezizomycotina</taxon>
        <taxon>Sordariomycetes</taxon>
        <taxon>Hypocreomycetidae</taxon>
        <taxon>Hypocreales</taxon>
        <taxon>Ophiocordycipitaceae</taxon>
        <taxon>Purpureocillium</taxon>
    </lineage>
</organism>
<protein>
    <submittedName>
        <fullName evidence="1">Uncharacterized protein</fullName>
    </submittedName>
</protein>
<gene>
    <name evidence="1" type="ORF">ACCO45_013559</name>
</gene>
<keyword evidence="2" id="KW-1185">Reference proteome</keyword>
<sequence length="388" mass="43009">MTFTKKIGRARQWAGEKMGADKTSQSDEFQMLEAEMASRQHGMESLQKSASIYVKWATRRCDALEDKGRSLPNTLLGRSMTVHANDFEPDSEYGNCLAHVGRANERIADLHSTYIEDFTASWLEHVERGVAMMKEYQAARKKLESRRLAYDASMAKMHKAKRDDFRVEEEMRVCKTKFDDSSEDVLRRMQDIKDTEADNIAALSSLVDAELSYHERAADELRRARQSLANLSPMAASPPRERESFVPRARSNTARSWQSANGRADDDAPPMPARLQTRLQALDGTGLDVRAPKRVGLQQGAPALARNPTDMAAYGRGEDVFTDDESVGSDGVSPGWGNRSASSTTSYDSLSRVHSGVSKKGPPPPPPVNRATKPPPPPVPARRANLGY</sequence>
<dbReference type="EMBL" id="JBGNUJ010000013">
    <property type="protein sequence ID" value="KAL3951842.1"/>
    <property type="molecule type" value="Genomic_DNA"/>
</dbReference>
<name>A0ACC4D7T3_PURLI</name>
<accession>A0ACC4D7T3</accession>